<feature type="region of interest" description="Disordered" evidence="1">
    <location>
        <begin position="98"/>
        <end position="161"/>
    </location>
</feature>
<feature type="compositionally biased region" description="Basic residues" evidence="1">
    <location>
        <begin position="1"/>
        <end position="10"/>
    </location>
</feature>
<dbReference type="KEGG" id="btab:109034663"/>
<reference evidence="2" key="1">
    <citation type="submission" date="2021-12" db="EMBL/GenBank/DDBJ databases">
        <authorList>
            <person name="King R."/>
        </authorList>
    </citation>
    <scope>NUCLEOTIDE SEQUENCE</scope>
</reference>
<evidence type="ECO:0000256" key="1">
    <source>
        <dbReference type="SAM" id="MobiDB-lite"/>
    </source>
</evidence>
<feature type="region of interest" description="Disordered" evidence="1">
    <location>
        <begin position="2219"/>
        <end position="2336"/>
    </location>
</feature>
<feature type="compositionally biased region" description="Basic residues" evidence="1">
    <location>
        <begin position="2970"/>
        <end position="2979"/>
    </location>
</feature>
<accession>A0A9P0F9Z0</accession>
<protein>
    <recommendedName>
        <fullName evidence="4">MGA conserved domain-containing protein</fullName>
    </recommendedName>
</protein>
<evidence type="ECO:0000313" key="3">
    <source>
        <dbReference type="Proteomes" id="UP001152759"/>
    </source>
</evidence>
<feature type="compositionally biased region" description="Basic residues" evidence="1">
    <location>
        <begin position="1983"/>
        <end position="1992"/>
    </location>
</feature>
<feature type="compositionally biased region" description="Polar residues" evidence="1">
    <location>
        <begin position="1941"/>
        <end position="1951"/>
    </location>
</feature>
<name>A0A9P0F9Z0_BEMTA</name>
<organism evidence="2 3">
    <name type="scientific">Bemisia tabaci</name>
    <name type="common">Sweetpotato whitefly</name>
    <name type="synonym">Aleurodes tabaci</name>
    <dbReference type="NCBI Taxonomy" id="7038"/>
    <lineage>
        <taxon>Eukaryota</taxon>
        <taxon>Metazoa</taxon>
        <taxon>Ecdysozoa</taxon>
        <taxon>Arthropoda</taxon>
        <taxon>Hexapoda</taxon>
        <taxon>Insecta</taxon>
        <taxon>Pterygota</taxon>
        <taxon>Neoptera</taxon>
        <taxon>Paraneoptera</taxon>
        <taxon>Hemiptera</taxon>
        <taxon>Sternorrhyncha</taxon>
        <taxon>Aleyrodoidea</taxon>
        <taxon>Aleyrodidae</taxon>
        <taxon>Aleyrodinae</taxon>
        <taxon>Bemisia</taxon>
    </lineage>
</organism>
<feature type="compositionally biased region" description="Polar residues" evidence="1">
    <location>
        <begin position="487"/>
        <end position="502"/>
    </location>
</feature>
<proteinExistence type="predicted"/>
<feature type="region of interest" description="Disordered" evidence="1">
    <location>
        <begin position="1"/>
        <end position="44"/>
    </location>
</feature>
<feature type="compositionally biased region" description="Basic and acidic residues" evidence="1">
    <location>
        <begin position="3010"/>
        <end position="3026"/>
    </location>
</feature>
<evidence type="ECO:0000313" key="2">
    <source>
        <dbReference type="EMBL" id="CAH0395757.1"/>
    </source>
</evidence>
<dbReference type="EMBL" id="OU963870">
    <property type="protein sequence ID" value="CAH0395757.1"/>
    <property type="molecule type" value="Genomic_DNA"/>
</dbReference>
<feature type="region of interest" description="Disordered" evidence="1">
    <location>
        <begin position="717"/>
        <end position="738"/>
    </location>
</feature>
<sequence length="3269" mass="368312">MPPAKKKKHTIPQTKSKNPSIGDKFKQEAPVQVRKNEVSRRKRKGTIMRKVMSSTNRLKGFQTSSDKSISSALHTLDFSDCIISFGLNENRNNFKQPCRDVKSGGATKLKQTKFPKNESSGLGAGPEIPSSKEEITASGENFERESFETEKNSISVRKKASLKERDNKKYFDSVSASRCCARKSTTKCRNSPFNSASKATLIKVEDIKVEDNEEGEKVSVNRRQSRLNNVLRHGVPSIHHKSKNIRRQRSIHKTLSTEDSAQHLRNELQPTLKKIRSSKKSPLPKTNCSCLKENPDALSIRSQKQSSQTNFNTGENIKSDIGCILYLGLGRPTHPLAYQNLKMQVTDGNIDRSWANFAASAVQMPNRGPTVSCLLVPIVHKQLEDMALIHLKKSLWRKTNAQISSRLTDEKFMLPHCKEVGVSFSNCMNRNIPYHRNQSRIASLDNNTESSSNEVMKEEKDDTDIYYSCDDSSLDLRLHLTSDSECSVGSGSENFQTSNIDSDSIPFSESSKSASSERYHDQSVTAEDSLNHRKVYGKMRRSTMAKAIWKKRKKAMGQISKKINCNEEGCSQNEGYENSNNVDIIDKASRSSIAKAIWEKRKKATTQVSNKIDTINEENSQNKDAANSNIVNIVGKRSRSLIAKAIWEKRKKAMAQVSNKIDISYDGNHENKNVWRLNRIVVKEEPQSNFNESMNLISDTICLKPAVPQETERQLRARGSGKTVMQEQPPQVPLQGPINISPISADKVATNDIINCRINLEIKQELISDNENLINYHCTGGSDQSKTVIVKEESATKEQDCHKKDSLLESNAQINDNSESIKQPSDVRAKFRGARFTKHHKTLRKEKRSLRFKAMWEKRKKSVVPNVSESDESLNQLSPTIKSFVIESKHHMHKYINQDKSESEDCSQEVLKTDQFKNLGSQKSVNSADGRITTTLGLSTSKIETSLNSRNLSPPEIAKDLSIPPKPYPLPAKVSEQSISVKPADDKIVWHSCKEFAHSSNNNNLHCNDIISDNESKSASLIGKEKDVAPKLINTETINKLDYGITKCDAVKRPRRPIIHSKVQRRRRAGQQRYLAAKQKALALKSKAECEEVSQEGNSMWGSISNNVGKNESLTETSGAVAQELPEKSKFIKNKKIRRKLCRIRQQQRYHNYYKFQKKVKPILNSIIDYVCRKEDFDKMKFDYDEDYCPPPDESIPETNNLPALIEAASISKWPSAKKDRCARELARLNVNLITIREKPTDAPSNMPDPCPKENCKFGCVCTTLSCKSASTVQRCSRESCIFGCNCNSLSIPKNLTGAPSILNPIMKKLQVESRKRLAVKEYRETIYVSDQKDQGSKIFLNNKRRDRKIPERFKDHYVGIDAIKAAKHDIVMANFLSSSECRYSELNEPAQLESPIKADESVSGNRCIKLEKPLQLLESTKLDKSPHLSQESCVEILKTDLLDCNALCPKTVRIHLKNLVEKPRNYYCLQHAARNCICLPQVRKKFRVNVWDKQIPRNVYVPAALWQCRDSFKITTPSPLCMDGTCGTSRTSLNLFKYSKRNKHSSYAFYLLNQELHRLSSPYFLTAEWISPHIGKLKLRDVQYGKLRNYITYQLALGSAPTIRVALQASLQIFTRSAPVSHVGFPSTISSATHDTSLLPDKVNADTSKSEPQTLETPVFVPFIEQTENEGSIISNVCSIALEEFEKLGKQEDKEGIENEEPNVREMLPVSHQNSEYSDSTHLNNLETSLPEKILNESHNPSWSLALRDVLPAFKTRHQWLVLDLRQNFDMVKLCIKLSGQNPVVKCFRRHLFDGLSFKAHLNFTEVVRLPLQGEIFSVLAVPGLSSIVLFGPFMRDDSLNLVPFQRVESNSLKMVTLKEIFVRYKKPRKQTVHDFLLVHNKVRSTAVDMLSKSKSPFIYYYFWEPACSVDSQDPKYPSILNDKAIQNQPEGLAARLSNEKTNSTSIVTSRESKSLPLSSEVADPIKGNPAATNQCRSRPSSNRKKSHRQVKNVSEMSREEIARHLLRIEVDHCYFNQGRNEAENLDEHFQRANVEENEVQPIRHPQFSFVSVVGKSEDCKKILRGESENDRTSHLKTREGVIRIRGHSQGSSSKESLKIVEVLPTVEPDPSDVAPPGFKSKYLISSLREVGYVDVFASMTTSQLIVNLSYMELNFENVAQASNWLNNTLGKYVIFFPVDFKPHWRLIEKKELPQDWNPFDVQQISKYVYLTEQGPKIKVSNDDKENPESDSEPSTASVIDDNEGDVIDEFSDDDIVEASRPNPGIKGSEKNSKFKDGKKTLAEDERGKSPKLQREDRISGISDRDESFKSVDIEATPQTEKSVKTLETDGPENPSEIKAAEEIPVSTDFNVLDDRTGECNSLSNNTSNENEHTLTVSQLDREGRICKIREIRQFADSGEMEKSSEIKASDMVLWSESSLNLDGQSKLTSISHDKPISSNQSAISSEKVDSAQELNQSALAVSLDQTDLLKRVDGIIIEQDGTTRALSASDSVIEDSSNALSVDVVDSETVEDLAEILNQKLMQEKALLKLEHAANNESTTNSEQTLETNQGINDKISIHSTISKDKKTTATNFLAPEKVSNVVGFLENVLNEESQTRRLIIRKSSTTPSLKITKGDARVIRLKAGGSRDSSSADIYKPSVNAFSNRPELVRLFNPRFYQNIKRDTSHPNDNLLRTAVIKKAVIRKENSEIGYKFVPKILKSPLSIDSESDSKPKVSFSYRSEDTVRKILPKSLGIKSNEDPLEGGFRNSVTNAKKTEFKIVINKNTKATTNLIGPPPLQLTGMKSANVLNHPENSKNIVLKKPTSGHPVADQETREASFSTSPFKSNVGSFQKFIIVGGDEVPISSANSYVLCLEKKQNEIVQNGISASTMKERPVGDLTSNSNLSTNENNDKEHSQYLDSVLRESMVKVQKKRGPLNKKTYKKKPKQVDLENPATFLNKAAHKRATVLNQALKKVQQLQMDTFLDRKQRKRSRKRKCCETLDEDSAPNQSEEMVETDDVDIPNQMEEINKHSENDEDKNKELKAPLSTGSGVLESGLRFSLRNKRRKKEEDDESNAQQLSEEDKKIPEALSKEDKIKLHNAREVERRTELRQLGKKLLTVATENVLPQDRPQGRSIATLAILNVAKLAVKRMKVESEMLQIEHNILKSKNRFLSEKLKDLGAGKIVKGKVKKKPIDITGTPVFQTLEEQRQSMLKKFEARHAKRHEKLLIHAIDLYAPLEPDSDDEWVTLGSFPLKSEDKSESSNVETSGGFNIISSILSKNLSGL</sequence>
<feature type="compositionally biased region" description="Acidic residues" evidence="1">
    <location>
        <begin position="2242"/>
        <end position="2258"/>
    </location>
</feature>
<feature type="region of interest" description="Disordered" evidence="1">
    <location>
        <begin position="1938"/>
        <end position="1997"/>
    </location>
</feature>
<feature type="region of interest" description="Disordered" evidence="1">
    <location>
        <begin position="2870"/>
        <end position="2896"/>
    </location>
</feature>
<feature type="compositionally biased region" description="Low complexity" evidence="1">
    <location>
        <begin position="2881"/>
        <end position="2891"/>
    </location>
</feature>
<feature type="compositionally biased region" description="Low complexity" evidence="1">
    <location>
        <begin position="504"/>
        <end position="514"/>
    </location>
</feature>
<feature type="compositionally biased region" description="Basic and acidic residues" evidence="1">
    <location>
        <begin position="3064"/>
        <end position="3076"/>
    </location>
</feature>
<evidence type="ECO:0008006" key="4">
    <source>
        <dbReference type="Google" id="ProtNLM"/>
    </source>
</evidence>
<dbReference type="Proteomes" id="UP001152759">
    <property type="component" value="Chromosome 9"/>
</dbReference>
<feature type="compositionally biased region" description="Basic and acidic residues" evidence="1">
    <location>
        <begin position="130"/>
        <end position="151"/>
    </location>
</feature>
<keyword evidence="3" id="KW-1185">Reference proteome</keyword>
<gene>
    <name evidence="2" type="ORF">BEMITA_LOCUS13903</name>
</gene>
<feature type="region of interest" description="Disordered" evidence="1">
    <location>
        <begin position="2969"/>
        <end position="3076"/>
    </location>
</feature>
<feature type="compositionally biased region" description="Basic and acidic residues" evidence="1">
    <location>
        <begin position="2269"/>
        <end position="2314"/>
    </location>
</feature>
<feature type="region of interest" description="Disordered" evidence="1">
    <location>
        <begin position="487"/>
        <end position="526"/>
    </location>
</feature>
<feature type="compositionally biased region" description="Polar residues" evidence="1">
    <location>
        <begin position="1972"/>
        <end position="1982"/>
    </location>
</feature>